<feature type="compositionally biased region" description="Basic and acidic residues" evidence="4">
    <location>
        <begin position="104"/>
        <end position="118"/>
    </location>
</feature>
<dbReference type="RefSeq" id="WP_277444673.1">
    <property type="nucleotide sequence ID" value="NZ_JAKOAV010000026.1"/>
</dbReference>
<dbReference type="Gene3D" id="2.40.50.140">
    <property type="entry name" value="Nucleic acid-binding proteins"/>
    <property type="match status" value="1"/>
</dbReference>
<reference evidence="6" key="1">
    <citation type="submission" date="2022-02" db="EMBL/GenBank/DDBJ databases">
        <authorList>
            <person name="Leng L."/>
        </authorList>
    </citation>
    <scope>NUCLEOTIDE SEQUENCE</scope>
    <source>
        <strain evidence="6">JI</strain>
    </source>
</reference>
<dbReference type="InterPro" id="IPR012340">
    <property type="entry name" value="NA-bd_OB-fold"/>
</dbReference>
<dbReference type="EMBL" id="JAKOAV010000026">
    <property type="protein sequence ID" value="MDF9409226.1"/>
    <property type="molecule type" value="Genomic_DNA"/>
</dbReference>
<dbReference type="Pfam" id="PF00575">
    <property type="entry name" value="S1"/>
    <property type="match status" value="1"/>
</dbReference>
<dbReference type="SUPFAM" id="SSF50249">
    <property type="entry name" value="Nucleic acid-binding proteins"/>
    <property type="match status" value="1"/>
</dbReference>
<dbReference type="GO" id="GO:0005840">
    <property type="term" value="C:ribosome"/>
    <property type="evidence" value="ECO:0007669"/>
    <property type="project" value="UniProtKB-KW"/>
</dbReference>
<dbReference type="GO" id="GO:0003735">
    <property type="term" value="F:structural constituent of ribosome"/>
    <property type="evidence" value="ECO:0007669"/>
    <property type="project" value="TreeGrafter"/>
</dbReference>
<evidence type="ECO:0000256" key="1">
    <source>
        <dbReference type="ARBA" id="ARBA00006767"/>
    </source>
</evidence>
<dbReference type="GO" id="GO:0006412">
    <property type="term" value="P:translation"/>
    <property type="evidence" value="ECO:0007669"/>
    <property type="project" value="TreeGrafter"/>
</dbReference>
<keyword evidence="3" id="KW-0687">Ribonucleoprotein</keyword>
<keyword evidence="7" id="KW-1185">Reference proteome</keyword>
<dbReference type="InterPro" id="IPR050437">
    <property type="entry name" value="Ribos_protein_bS1-like"/>
</dbReference>
<gene>
    <name evidence="6" type="ORF">L7E55_12805</name>
</gene>
<comment type="caution">
    <text evidence="6">The sequence shown here is derived from an EMBL/GenBank/DDBJ whole genome shotgun (WGS) entry which is preliminary data.</text>
</comment>
<protein>
    <submittedName>
        <fullName evidence="6">S1 RNA-binding domain-containing protein</fullName>
    </submittedName>
</protein>
<dbReference type="PANTHER" id="PTHR10724:SF7">
    <property type="entry name" value="SMALL RIBOSOMAL SUBUNIT PROTEIN BS1C"/>
    <property type="match status" value="1"/>
</dbReference>
<sequence>MPIELGSVVEGVVTGITNFGAFIELPGGETGLVHISEIAEVYVKDVNDFLKTSDKVMVKVISVDPKGKVGLSIKKANPSANRMQKKKIQASFEDKLAKFLKESEERQQVLKRSNESKRGGRGSSRKME</sequence>
<feature type="region of interest" description="Disordered" evidence="4">
    <location>
        <begin position="104"/>
        <end position="128"/>
    </location>
</feature>
<dbReference type="CDD" id="cd05692">
    <property type="entry name" value="S1_RPS1_repeat_hs4"/>
    <property type="match status" value="1"/>
</dbReference>
<accession>A0A9X4H3N6</accession>
<dbReference type="GO" id="GO:0003729">
    <property type="term" value="F:mRNA binding"/>
    <property type="evidence" value="ECO:0007669"/>
    <property type="project" value="TreeGrafter"/>
</dbReference>
<evidence type="ECO:0000256" key="3">
    <source>
        <dbReference type="ARBA" id="ARBA00023274"/>
    </source>
</evidence>
<comment type="similarity">
    <text evidence="1">Belongs to the bacterial ribosomal protein bS1 family.</text>
</comment>
<dbReference type="GO" id="GO:1990904">
    <property type="term" value="C:ribonucleoprotein complex"/>
    <property type="evidence" value="ECO:0007669"/>
    <property type="project" value="UniProtKB-KW"/>
</dbReference>
<dbReference type="SMART" id="SM00316">
    <property type="entry name" value="S1"/>
    <property type="match status" value="1"/>
</dbReference>
<evidence type="ECO:0000256" key="2">
    <source>
        <dbReference type="ARBA" id="ARBA00022980"/>
    </source>
</evidence>
<evidence type="ECO:0000313" key="6">
    <source>
        <dbReference type="EMBL" id="MDF9409226.1"/>
    </source>
</evidence>
<keyword evidence="2" id="KW-0689">Ribosomal protein</keyword>
<organism evidence="6 7">
    <name type="scientific">Pelotomaculum isophthalicicum JI</name>
    <dbReference type="NCBI Taxonomy" id="947010"/>
    <lineage>
        <taxon>Bacteria</taxon>
        <taxon>Bacillati</taxon>
        <taxon>Bacillota</taxon>
        <taxon>Clostridia</taxon>
        <taxon>Eubacteriales</taxon>
        <taxon>Desulfotomaculaceae</taxon>
        <taxon>Pelotomaculum</taxon>
    </lineage>
</organism>
<feature type="compositionally biased region" description="Basic residues" evidence="4">
    <location>
        <begin position="119"/>
        <end position="128"/>
    </location>
</feature>
<evidence type="ECO:0000259" key="5">
    <source>
        <dbReference type="PROSITE" id="PS50126"/>
    </source>
</evidence>
<evidence type="ECO:0000313" key="7">
    <source>
        <dbReference type="Proteomes" id="UP001154312"/>
    </source>
</evidence>
<feature type="domain" description="S1 motif" evidence="5">
    <location>
        <begin position="6"/>
        <end position="74"/>
    </location>
</feature>
<proteinExistence type="inferred from homology"/>
<dbReference type="PROSITE" id="PS50126">
    <property type="entry name" value="S1"/>
    <property type="match status" value="1"/>
</dbReference>
<dbReference type="AlphaFoldDB" id="A0A9X4H3N6"/>
<dbReference type="Proteomes" id="UP001154312">
    <property type="component" value="Unassembled WGS sequence"/>
</dbReference>
<dbReference type="InterPro" id="IPR003029">
    <property type="entry name" value="S1_domain"/>
</dbReference>
<name>A0A9X4H3N6_9FIRM</name>
<dbReference type="PANTHER" id="PTHR10724">
    <property type="entry name" value="30S RIBOSOMAL PROTEIN S1"/>
    <property type="match status" value="1"/>
</dbReference>
<evidence type="ECO:0000256" key="4">
    <source>
        <dbReference type="SAM" id="MobiDB-lite"/>
    </source>
</evidence>